<dbReference type="SMART" id="SM00293">
    <property type="entry name" value="PWWP"/>
    <property type="match status" value="1"/>
</dbReference>
<comment type="caution">
    <text evidence="4">The sequence shown here is derived from an EMBL/GenBank/DDBJ whole genome shotgun (WGS) entry which is preliminary data.</text>
</comment>
<feature type="domain" description="PWWP" evidence="3">
    <location>
        <begin position="226"/>
        <end position="288"/>
    </location>
</feature>
<protein>
    <recommendedName>
        <fullName evidence="3">PWWP domain-containing protein</fullName>
    </recommendedName>
</protein>
<dbReference type="PANTHER" id="PTHR10688">
    <property type="entry name" value="PWWP DOMAIN-CONTAINING PROTEIN"/>
    <property type="match status" value="1"/>
</dbReference>
<evidence type="ECO:0000313" key="5">
    <source>
        <dbReference type="Proteomes" id="UP000593564"/>
    </source>
</evidence>
<feature type="coiled-coil region" evidence="1">
    <location>
        <begin position="694"/>
        <end position="721"/>
    </location>
</feature>
<evidence type="ECO:0000313" key="4">
    <source>
        <dbReference type="EMBL" id="KAF5961947.1"/>
    </source>
</evidence>
<dbReference type="PANTHER" id="PTHR10688:SF3">
    <property type="entry name" value="PWWP DOMAIN-CONTAINING PROTEIN 6"/>
    <property type="match status" value="1"/>
</dbReference>
<reference evidence="5" key="1">
    <citation type="journal article" date="2020" name="Nat. Commun.">
        <title>Genome assembly of wild tea tree DASZ reveals pedigree and selection history of tea varieties.</title>
        <authorList>
            <person name="Zhang W."/>
            <person name="Zhang Y."/>
            <person name="Qiu H."/>
            <person name="Guo Y."/>
            <person name="Wan H."/>
            <person name="Zhang X."/>
            <person name="Scossa F."/>
            <person name="Alseekh S."/>
            <person name="Zhang Q."/>
            <person name="Wang P."/>
            <person name="Xu L."/>
            <person name="Schmidt M.H."/>
            <person name="Jia X."/>
            <person name="Li D."/>
            <person name="Zhu A."/>
            <person name="Guo F."/>
            <person name="Chen W."/>
            <person name="Ni D."/>
            <person name="Usadel B."/>
            <person name="Fernie A.R."/>
            <person name="Wen W."/>
        </authorList>
    </citation>
    <scope>NUCLEOTIDE SEQUENCE [LARGE SCALE GENOMIC DNA]</scope>
    <source>
        <strain evidence="5">cv. G240</strain>
    </source>
</reference>
<proteinExistence type="predicted"/>
<dbReference type="AlphaFoldDB" id="A0A7J7IBI5"/>
<dbReference type="Pfam" id="PF00855">
    <property type="entry name" value="PWWP"/>
    <property type="match status" value="1"/>
</dbReference>
<evidence type="ECO:0000256" key="1">
    <source>
        <dbReference type="SAM" id="Coils"/>
    </source>
</evidence>
<feature type="region of interest" description="Disordered" evidence="2">
    <location>
        <begin position="448"/>
        <end position="471"/>
    </location>
</feature>
<organism evidence="4 5">
    <name type="scientific">Camellia sinensis</name>
    <name type="common">Tea plant</name>
    <name type="synonym">Thea sinensis</name>
    <dbReference type="NCBI Taxonomy" id="4442"/>
    <lineage>
        <taxon>Eukaryota</taxon>
        <taxon>Viridiplantae</taxon>
        <taxon>Streptophyta</taxon>
        <taxon>Embryophyta</taxon>
        <taxon>Tracheophyta</taxon>
        <taxon>Spermatophyta</taxon>
        <taxon>Magnoliopsida</taxon>
        <taxon>eudicotyledons</taxon>
        <taxon>Gunneridae</taxon>
        <taxon>Pentapetalae</taxon>
        <taxon>asterids</taxon>
        <taxon>Ericales</taxon>
        <taxon>Theaceae</taxon>
        <taxon>Camellia</taxon>
    </lineage>
</organism>
<sequence length="901" mass="100161">MENVMENQPQNPPLCSSSPVMNSENLGKIEEELETKCFPNMEIDTTKTLAQIDAHFSSEPALSGSELGFAVRDHENGVRVSSEGLNGDDVCDVEVSNKTLIVEVEKDFSEHERQDDEKGLGDGGSSELIRDGSDKNEEFDRNGSLESANESGKDCGDEDDDKGFMAENGGDPDEKFVEILSLASKMGENGDVTGEGERKQELKDNGKENEEDGENDEGDQEHEFLVGDFVWGEIRNFPWWPGRVYDPSDASEFARKKYKQSERLLVAYFGDGSFSWCSPSQLKPFADDFEDMSKQSDFKSFVNAVEKALEEIGRLVELKMTCSCIPEENRVGLARARPSAMNAGIKKGALVPECNLRRLSIPQHGPELIATLRNIAEVVSIANMLELTVLKSFLSAFYRAKGGHKLPMYHEPQCIEGLEDKNRNGVTDFSGPVEVPVQGPSEEDWLCSPESHRFGQTNQSLLQKGPEISEDMLYHKRKKKSVADLMKEDMVVEPSNKKGSRVKDVANPSGRKRGRKRKAESEEETKDKMFSSENDDDDDDDDDDDSNAKEETENVSASRERKKSRYLSPPYTSLKWRVRNSSSKRDSEAESMEFDTTDDSSEDQKKIDSVEISASAKEVVSGVRSAALNPLELSKKISVDEIGGFISLFRSAIYVNGSNYKMYHKQRSGRKRKCSGSTLKLLEPDLNSTDHELLESKSQQKTNEKNEKAKLGKKMAKLKQAGEVSGLKTKKNNTGEEAASTPVSLIVTFPPGISLPSKNDLIKKFRKFGPLNEMETDVLYNSFCARVVFVKSSDAEEAFKTSKKKNPLGRPNVNYQLRYSSAASRFPSKEGGRTCLNRADSQPCAVDEASRLLFIKKKLEKMTSMLEKSGGDMSAEMKAKLEGEMKGLLQTVSTMAESTSS</sequence>
<feature type="compositionally biased region" description="Basic and acidic residues" evidence="2">
    <location>
        <begin position="128"/>
        <end position="143"/>
    </location>
</feature>
<accession>A0A7J7IBI5</accession>
<dbReference type="CDD" id="cd05162">
    <property type="entry name" value="PWWP"/>
    <property type="match status" value="1"/>
</dbReference>
<feature type="compositionally biased region" description="Acidic residues" evidence="2">
    <location>
        <begin position="209"/>
        <end position="220"/>
    </location>
</feature>
<dbReference type="PROSITE" id="PS50812">
    <property type="entry name" value="PWWP"/>
    <property type="match status" value="1"/>
</dbReference>
<dbReference type="SUPFAM" id="SSF63748">
    <property type="entry name" value="Tudor/PWWP/MBT"/>
    <property type="match status" value="1"/>
</dbReference>
<feature type="region of interest" description="Disordered" evidence="2">
    <location>
        <begin position="1"/>
        <end position="23"/>
    </location>
</feature>
<keyword evidence="1" id="KW-0175">Coiled coil</keyword>
<keyword evidence="5" id="KW-1185">Reference proteome</keyword>
<dbReference type="InterPro" id="IPR052657">
    <property type="entry name" value="PDP_family_Arabidopsis"/>
</dbReference>
<dbReference type="Gene3D" id="2.30.30.140">
    <property type="match status" value="1"/>
</dbReference>
<dbReference type="Proteomes" id="UP000593564">
    <property type="component" value="Unassembled WGS sequence"/>
</dbReference>
<feature type="compositionally biased region" description="Acidic residues" evidence="2">
    <location>
        <begin position="589"/>
        <end position="601"/>
    </location>
</feature>
<dbReference type="EMBL" id="JACBKZ010000001">
    <property type="protein sequence ID" value="KAF5961947.1"/>
    <property type="molecule type" value="Genomic_DNA"/>
</dbReference>
<gene>
    <name evidence="4" type="ORF">HYC85_003156</name>
</gene>
<feature type="region of interest" description="Disordered" evidence="2">
    <location>
        <begin position="106"/>
        <end position="173"/>
    </location>
</feature>
<feature type="compositionally biased region" description="Basic and acidic residues" evidence="2">
    <location>
        <begin position="106"/>
        <end position="120"/>
    </location>
</feature>
<feature type="region of interest" description="Disordered" evidence="2">
    <location>
        <begin position="186"/>
        <end position="221"/>
    </location>
</feature>
<name>A0A7J7IBI5_CAMSI</name>
<evidence type="ECO:0000259" key="3">
    <source>
        <dbReference type="PROSITE" id="PS50812"/>
    </source>
</evidence>
<feature type="compositionally biased region" description="Basic and acidic residues" evidence="2">
    <location>
        <begin position="195"/>
        <end position="208"/>
    </location>
</feature>
<feature type="region of interest" description="Disordered" evidence="2">
    <location>
        <begin position="485"/>
        <end position="605"/>
    </location>
</feature>
<dbReference type="InterPro" id="IPR000313">
    <property type="entry name" value="PWWP_dom"/>
</dbReference>
<feature type="compositionally biased region" description="Acidic residues" evidence="2">
    <location>
        <begin position="533"/>
        <end position="545"/>
    </location>
</feature>
<reference evidence="4 5" key="2">
    <citation type="submission" date="2020-07" db="EMBL/GenBank/DDBJ databases">
        <title>Genome assembly of wild tea tree DASZ reveals pedigree and selection history of tea varieties.</title>
        <authorList>
            <person name="Zhang W."/>
        </authorList>
    </citation>
    <scope>NUCLEOTIDE SEQUENCE [LARGE SCALE GENOMIC DNA]</scope>
    <source>
        <strain evidence="5">cv. G240</strain>
        <tissue evidence="4">Leaf</tissue>
    </source>
</reference>
<evidence type="ECO:0000256" key="2">
    <source>
        <dbReference type="SAM" id="MobiDB-lite"/>
    </source>
</evidence>